<dbReference type="SUPFAM" id="SSF55729">
    <property type="entry name" value="Acyl-CoA N-acyltransferases (Nat)"/>
    <property type="match status" value="1"/>
</dbReference>
<dbReference type="InterPro" id="IPR051531">
    <property type="entry name" value="N-acetyltransferase"/>
</dbReference>
<keyword evidence="2" id="KW-0808">Transferase</keyword>
<accession>A0A395HRJ9</accession>
<dbReference type="GO" id="GO:0016747">
    <property type="term" value="F:acyltransferase activity, transferring groups other than amino-acyl groups"/>
    <property type="evidence" value="ECO:0007669"/>
    <property type="project" value="InterPro"/>
</dbReference>
<gene>
    <name evidence="2" type="ORF">BO97DRAFT_397439</name>
</gene>
<dbReference type="RefSeq" id="XP_025548018.1">
    <property type="nucleotide sequence ID" value="XM_025694140.1"/>
</dbReference>
<dbReference type="Gene3D" id="3.40.630.30">
    <property type="match status" value="1"/>
</dbReference>
<dbReference type="InterPro" id="IPR000182">
    <property type="entry name" value="GNAT_dom"/>
</dbReference>
<organism evidence="2 3">
    <name type="scientific">Aspergillus homomorphus (strain CBS 101889)</name>
    <dbReference type="NCBI Taxonomy" id="1450537"/>
    <lineage>
        <taxon>Eukaryota</taxon>
        <taxon>Fungi</taxon>
        <taxon>Dikarya</taxon>
        <taxon>Ascomycota</taxon>
        <taxon>Pezizomycotina</taxon>
        <taxon>Eurotiomycetes</taxon>
        <taxon>Eurotiomycetidae</taxon>
        <taxon>Eurotiales</taxon>
        <taxon>Aspergillaceae</taxon>
        <taxon>Aspergillus</taxon>
        <taxon>Aspergillus subgen. Circumdati</taxon>
    </lineage>
</organism>
<sequence length="203" mass="22213">MPYPSSPLITSTPRLHISLLNPTNPLHSHFLHHLWTTPDYTTSCGPSAIQTPEDATTFLKTRIQALYTSSDYKRGFFLLSLKPHPTATLSESVPIGTMSLMQGAPPDGYTLPDIGYCVLPEHSGRGYATEAGKALVAYACGELGLDGVFAFCDVGHMRSRRVLEKIGLEDRGARELRVFGGQRSAVYALPGMERDLRVYGVDD</sequence>
<dbReference type="GeneID" id="37198429"/>
<dbReference type="InterPro" id="IPR016181">
    <property type="entry name" value="Acyl_CoA_acyltransferase"/>
</dbReference>
<reference evidence="2 3" key="1">
    <citation type="submission" date="2018-02" db="EMBL/GenBank/DDBJ databases">
        <title>The genomes of Aspergillus section Nigri reveals drivers in fungal speciation.</title>
        <authorList>
            <consortium name="DOE Joint Genome Institute"/>
            <person name="Vesth T.C."/>
            <person name="Nybo J."/>
            <person name="Theobald S."/>
            <person name="Brandl J."/>
            <person name="Frisvad J.C."/>
            <person name="Nielsen K.F."/>
            <person name="Lyhne E.K."/>
            <person name="Kogle M.E."/>
            <person name="Kuo A."/>
            <person name="Riley R."/>
            <person name="Clum A."/>
            <person name="Nolan M."/>
            <person name="Lipzen A."/>
            <person name="Salamov A."/>
            <person name="Henrissat B."/>
            <person name="Wiebenga A."/>
            <person name="De vries R.P."/>
            <person name="Grigoriev I.V."/>
            <person name="Mortensen U.H."/>
            <person name="Andersen M.R."/>
            <person name="Baker S.E."/>
        </authorList>
    </citation>
    <scope>NUCLEOTIDE SEQUENCE [LARGE SCALE GENOMIC DNA]</scope>
    <source>
        <strain evidence="2 3">CBS 101889</strain>
    </source>
</reference>
<dbReference type="OrthoDB" id="630895at2759"/>
<dbReference type="PANTHER" id="PTHR43792">
    <property type="entry name" value="GNAT FAMILY, PUTATIVE (AFU_ORTHOLOGUE AFUA_3G00765)-RELATED-RELATED"/>
    <property type="match status" value="1"/>
</dbReference>
<dbReference type="Proteomes" id="UP000248961">
    <property type="component" value="Unassembled WGS sequence"/>
</dbReference>
<name>A0A395HRJ9_ASPHC</name>
<evidence type="ECO:0000313" key="3">
    <source>
        <dbReference type="Proteomes" id="UP000248961"/>
    </source>
</evidence>
<proteinExistence type="predicted"/>
<evidence type="ECO:0000259" key="1">
    <source>
        <dbReference type="Pfam" id="PF13302"/>
    </source>
</evidence>
<feature type="domain" description="N-acetyltransferase" evidence="1">
    <location>
        <begin position="20"/>
        <end position="168"/>
    </location>
</feature>
<dbReference type="VEuPathDB" id="FungiDB:BO97DRAFT_397439"/>
<dbReference type="PANTHER" id="PTHR43792:SF16">
    <property type="entry name" value="N-ACETYLTRANSFERASE DOMAIN-CONTAINING PROTEIN"/>
    <property type="match status" value="1"/>
</dbReference>
<dbReference type="Pfam" id="PF13302">
    <property type="entry name" value="Acetyltransf_3"/>
    <property type="match status" value="1"/>
</dbReference>
<protein>
    <submittedName>
        <fullName evidence="2">Putative GNAT family acetyltransferase</fullName>
    </submittedName>
</protein>
<evidence type="ECO:0000313" key="2">
    <source>
        <dbReference type="EMBL" id="RAL08864.1"/>
    </source>
</evidence>
<keyword evidence="3" id="KW-1185">Reference proteome</keyword>
<dbReference type="AlphaFoldDB" id="A0A395HRJ9"/>
<dbReference type="EMBL" id="KZ824309">
    <property type="protein sequence ID" value="RAL08864.1"/>
    <property type="molecule type" value="Genomic_DNA"/>
</dbReference>